<dbReference type="PANTHER" id="PTHR48228">
    <property type="entry name" value="SUCCINYL-COA--D-CITRAMALATE COA-TRANSFERASE"/>
    <property type="match status" value="1"/>
</dbReference>
<comment type="similarity">
    <text evidence="1">Belongs to the CoA-transferase III family.</text>
</comment>
<evidence type="ECO:0000256" key="1">
    <source>
        <dbReference type="ARBA" id="ARBA00008383"/>
    </source>
</evidence>
<comment type="caution">
    <text evidence="3">The sequence shown here is derived from an EMBL/GenBank/DDBJ whole genome shotgun (WGS) entry which is preliminary data.</text>
</comment>
<protein>
    <submittedName>
        <fullName evidence="3">Uncharacterized protein</fullName>
    </submittedName>
</protein>
<dbReference type="AlphaFoldDB" id="A0AA39GST0"/>
<evidence type="ECO:0000313" key="3">
    <source>
        <dbReference type="EMBL" id="KAK0392519.1"/>
    </source>
</evidence>
<gene>
    <name evidence="3" type="ORF">NLU13_2014</name>
</gene>
<dbReference type="Gene3D" id="3.40.50.10540">
    <property type="entry name" value="Crotonobetainyl-coa:carnitine coa-transferase, domain 1"/>
    <property type="match status" value="2"/>
</dbReference>
<dbReference type="Gene3D" id="3.30.1540.10">
    <property type="entry name" value="formyl-coa transferase, domain 3"/>
    <property type="match status" value="1"/>
</dbReference>
<evidence type="ECO:0000256" key="2">
    <source>
        <dbReference type="SAM" id="MobiDB-lite"/>
    </source>
</evidence>
<feature type="compositionally biased region" description="Polar residues" evidence="2">
    <location>
        <begin position="209"/>
        <end position="218"/>
    </location>
</feature>
<feature type="compositionally biased region" description="Low complexity" evidence="2">
    <location>
        <begin position="451"/>
        <end position="462"/>
    </location>
</feature>
<dbReference type="Proteomes" id="UP001175261">
    <property type="component" value="Unassembled WGS sequence"/>
</dbReference>
<feature type="region of interest" description="Disordered" evidence="2">
    <location>
        <begin position="198"/>
        <end position="220"/>
    </location>
</feature>
<dbReference type="InterPro" id="IPR023606">
    <property type="entry name" value="CoA-Trfase_III_dom_1_sf"/>
</dbReference>
<dbReference type="EMBL" id="JAPDFR010000001">
    <property type="protein sequence ID" value="KAK0392519.1"/>
    <property type="molecule type" value="Genomic_DNA"/>
</dbReference>
<evidence type="ECO:0000313" key="4">
    <source>
        <dbReference type="Proteomes" id="UP001175261"/>
    </source>
</evidence>
<reference evidence="3" key="1">
    <citation type="submission" date="2022-10" db="EMBL/GenBank/DDBJ databases">
        <title>Determination and structural analysis of whole genome sequence of Sarocladium strictum F4-1.</title>
        <authorList>
            <person name="Hu L."/>
            <person name="Jiang Y."/>
        </authorList>
    </citation>
    <scope>NUCLEOTIDE SEQUENCE</scope>
    <source>
        <strain evidence="3">F4-1</strain>
    </source>
</reference>
<sequence length="470" mass="51287">MSRQGHASNEQILRDLLGHLGLHDPCPIDIQGNDPITPSPHRIGDACAVALAALGAEMARIHKERTGQQDSVAVSVERAIPQLMAVYLSATNNIPAARLLPEPAMFAWSDFYEARNGRYVFLLNTYPHLRGINCRVLNCPFDKERLRQEIVKWDAFALEDAICAQGGTCIAVRSAQEWSSHPQGEILLQSPLIDIEKLDDGEPEPWPTSPTKNEQPGQPLTGIRVLDNTHVIAGPMSARILAEHGAEVLSMASPEHMDPLAMTLETGLGKRSAFCDLDDATHRARFYEALSGADVYITSYLSLDKKGFGPLRLKQYRPGLIFCDFHGWGKSGPWRGRGAFDQLACAATGFAAEEGSPDGPSLPPTHLLNDYLAAILAAAAMSEALRRRARDGGSYRVHISLAKVAMWVQGMGLFSHSEVASLRAPAATQLRQDETLLRHVRYVEDFITPSFKSGSPTPGSSPLTWESSAP</sequence>
<dbReference type="SUPFAM" id="SSF89796">
    <property type="entry name" value="CoA-transferase family III (CaiB/BaiF)"/>
    <property type="match status" value="2"/>
</dbReference>
<dbReference type="InterPro" id="IPR003673">
    <property type="entry name" value="CoA-Trfase_fam_III"/>
</dbReference>
<dbReference type="Pfam" id="PF02515">
    <property type="entry name" value="CoA_transf_3"/>
    <property type="match status" value="1"/>
</dbReference>
<accession>A0AA39GST0</accession>
<dbReference type="GO" id="GO:0003824">
    <property type="term" value="F:catalytic activity"/>
    <property type="evidence" value="ECO:0007669"/>
    <property type="project" value="InterPro"/>
</dbReference>
<organism evidence="3 4">
    <name type="scientific">Sarocladium strictum</name>
    <name type="common">Black bundle disease fungus</name>
    <name type="synonym">Acremonium strictum</name>
    <dbReference type="NCBI Taxonomy" id="5046"/>
    <lineage>
        <taxon>Eukaryota</taxon>
        <taxon>Fungi</taxon>
        <taxon>Dikarya</taxon>
        <taxon>Ascomycota</taxon>
        <taxon>Pezizomycotina</taxon>
        <taxon>Sordariomycetes</taxon>
        <taxon>Hypocreomycetidae</taxon>
        <taxon>Hypocreales</taxon>
        <taxon>Sarocladiaceae</taxon>
        <taxon>Sarocladium</taxon>
    </lineage>
</organism>
<dbReference type="InterPro" id="IPR050509">
    <property type="entry name" value="CoA-transferase_III"/>
</dbReference>
<name>A0AA39GST0_SARSR</name>
<keyword evidence="4" id="KW-1185">Reference proteome</keyword>
<dbReference type="PANTHER" id="PTHR48228:SF4">
    <property type="entry name" value="BLR3030 PROTEIN"/>
    <property type="match status" value="1"/>
</dbReference>
<feature type="region of interest" description="Disordered" evidence="2">
    <location>
        <begin position="451"/>
        <end position="470"/>
    </location>
</feature>
<proteinExistence type="inferred from homology"/>
<dbReference type="InterPro" id="IPR044855">
    <property type="entry name" value="CoA-Trfase_III_dom3_sf"/>
</dbReference>